<dbReference type="GO" id="GO:0004359">
    <property type="term" value="F:glutaminase activity"/>
    <property type="evidence" value="ECO:0007669"/>
    <property type="project" value="UniProtKB-EC"/>
</dbReference>
<evidence type="ECO:0000256" key="1">
    <source>
        <dbReference type="ARBA" id="ARBA00005091"/>
    </source>
</evidence>
<evidence type="ECO:0000256" key="7">
    <source>
        <dbReference type="ARBA" id="ARBA00023239"/>
    </source>
</evidence>
<evidence type="ECO:0000259" key="12">
    <source>
        <dbReference type="Pfam" id="PF00117"/>
    </source>
</evidence>
<keyword evidence="13" id="KW-0328">Glycosyltransferase</keyword>
<dbReference type="HAMAP" id="MF_00278">
    <property type="entry name" value="HisH"/>
    <property type="match status" value="1"/>
</dbReference>
<keyword evidence="4 10" id="KW-0378">Hydrolase</keyword>
<evidence type="ECO:0000256" key="10">
    <source>
        <dbReference type="HAMAP-Rule" id="MF_00278"/>
    </source>
</evidence>
<proteinExistence type="inferred from homology"/>
<accession>A0A1Y5TVR0</accession>
<dbReference type="PANTHER" id="PTHR42701">
    <property type="entry name" value="IMIDAZOLE GLYCEROL PHOSPHATE SYNTHASE SUBUNIT HISH"/>
    <property type="match status" value="1"/>
</dbReference>
<keyword evidence="14" id="KW-1185">Reference proteome</keyword>
<feature type="domain" description="Glutamine amidotransferase" evidence="12">
    <location>
        <begin position="4"/>
        <end position="209"/>
    </location>
</feature>
<dbReference type="CDD" id="cd01748">
    <property type="entry name" value="GATase1_IGP_Synthase"/>
    <property type="match status" value="1"/>
</dbReference>
<feature type="active site" description="Nucleophile" evidence="10 11">
    <location>
        <position position="80"/>
    </location>
</feature>
<dbReference type="UniPathway" id="UPA00031">
    <property type="reaction ID" value="UER00010"/>
</dbReference>
<dbReference type="NCBIfam" id="TIGR01855">
    <property type="entry name" value="IMP_synth_hisH"/>
    <property type="match status" value="1"/>
</dbReference>
<keyword evidence="13" id="KW-0808">Transferase</keyword>
<comment type="subunit">
    <text evidence="2 10">Heterodimer of HisH and HisF.</text>
</comment>
<comment type="pathway">
    <text evidence="1 10">Amino-acid biosynthesis; L-histidine biosynthesis; L-histidine from 5-phospho-alpha-D-ribose 1-diphosphate: step 5/9.</text>
</comment>
<sequence>MIAVIDYGAGNIRSVMNMLKSLGAKARIAEDGAALEGATRVILPGVGHFDHGMAQLEARGFLEPLNERVLHDHLPTLGICLGAQLIARGSEEGDRPGLGWVDADVVAFDRTRIGPDLRVPHMGWAETWAHDPAVAQGRLPKTIAATLSEETRFYYVHSFHLSCDDPDAAVLRAHHGYEFAAGVAAENILGFQFHPEKSHAHGKALLQAFLNWTPDA</sequence>
<evidence type="ECO:0000313" key="13">
    <source>
        <dbReference type="EMBL" id="SLN74501.1"/>
    </source>
</evidence>
<dbReference type="GO" id="GO:0016829">
    <property type="term" value="F:lyase activity"/>
    <property type="evidence" value="ECO:0007669"/>
    <property type="project" value="UniProtKB-KW"/>
</dbReference>
<dbReference type="EMBL" id="FWFO01000010">
    <property type="protein sequence ID" value="SLN74501.1"/>
    <property type="molecule type" value="Genomic_DNA"/>
</dbReference>
<dbReference type="PANTHER" id="PTHR42701:SF1">
    <property type="entry name" value="IMIDAZOLE GLYCEROL PHOSPHATE SYNTHASE SUBUNIT HISH"/>
    <property type="match status" value="1"/>
</dbReference>
<dbReference type="GO" id="GO:0000105">
    <property type="term" value="P:L-histidine biosynthetic process"/>
    <property type="evidence" value="ECO:0007669"/>
    <property type="project" value="UniProtKB-UniRule"/>
</dbReference>
<dbReference type="PIRSF" id="PIRSF000495">
    <property type="entry name" value="Amidotransf_hisH"/>
    <property type="match status" value="1"/>
</dbReference>
<evidence type="ECO:0000256" key="4">
    <source>
        <dbReference type="ARBA" id="ARBA00022801"/>
    </source>
</evidence>
<dbReference type="AlphaFoldDB" id="A0A1Y5TVR0"/>
<gene>
    <name evidence="13" type="primary">hisH1_3</name>
    <name evidence="10" type="synonym">hisH</name>
    <name evidence="13" type="ORF">TRL7639_04542</name>
</gene>
<evidence type="ECO:0000256" key="8">
    <source>
        <dbReference type="ARBA" id="ARBA00047838"/>
    </source>
</evidence>
<evidence type="ECO:0000256" key="11">
    <source>
        <dbReference type="PIRSR" id="PIRSR000495-1"/>
    </source>
</evidence>
<evidence type="ECO:0000256" key="3">
    <source>
        <dbReference type="ARBA" id="ARBA00022605"/>
    </source>
</evidence>
<keyword evidence="7 10" id="KW-0456">Lyase</keyword>
<keyword evidence="6 10" id="KW-0368">Histidine biosynthesis</keyword>
<dbReference type="Proteomes" id="UP000193077">
    <property type="component" value="Unassembled WGS sequence"/>
</dbReference>
<dbReference type="Pfam" id="PF00117">
    <property type="entry name" value="GATase"/>
    <property type="match status" value="1"/>
</dbReference>
<feature type="active site" evidence="10 11">
    <location>
        <position position="194"/>
    </location>
</feature>
<comment type="function">
    <text evidence="10">IGPS catalyzes the conversion of PRFAR and glutamine to IGP, AICAR and glutamate. The HisH subunit catalyzes the hydrolysis of glutamine to glutamate and ammonia as part of the synthesis of IGP and AICAR. The resulting ammonia molecule is channeled to the active site of HisF.</text>
</comment>
<comment type="catalytic activity">
    <reaction evidence="8 10">
        <text>5-[(5-phospho-1-deoxy-D-ribulos-1-ylimino)methylamino]-1-(5-phospho-beta-D-ribosyl)imidazole-4-carboxamide + L-glutamine = D-erythro-1-(imidazol-4-yl)glycerol 3-phosphate + 5-amino-1-(5-phospho-beta-D-ribosyl)imidazole-4-carboxamide + L-glutamate + H(+)</text>
        <dbReference type="Rhea" id="RHEA:24793"/>
        <dbReference type="ChEBI" id="CHEBI:15378"/>
        <dbReference type="ChEBI" id="CHEBI:29985"/>
        <dbReference type="ChEBI" id="CHEBI:58278"/>
        <dbReference type="ChEBI" id="CHEBI:58359"/>
        <dbReference type="ChEBI" id="CHEBI:58475"/>
        <dbReference type="ChEBI" id="CHEBI:58525"/>
        <dbReference type="EC" id="4.3.2.10"/>
    </reaction>
</comment>
<evidence type="ECO:0000256" key="6">
    <source>
        <dbReference type="ARBA" id="ARBA00023102"/>
    </source>
</evidence>
<dbReference type="InterPro" id="IPR029062">
    <property type="entry name" value="Class_I_gatase-like"/>
</dbReference>
<dbReference type="RefSeq" id="WP_085798183.1">
    <property type="nucleotide sequence ID" value="NZ_FWFO01000010.1"/>
</dbReference>
<keyword evidence="10" id="KW-0963">Cytoplasm</keyword>
<evidence type="ECO:0000313" key="14">
    <source>
        <dbReference type="Proteomes" id="UP000193077"/>
    </source>
</evidence>
<dbReference type="GO" id="GO:0000107">
    <property type="term" value="F:imidazoleglycerol-phosphate synthase activity"/>
    <property type="evidence" value="ECO:0007669"/>
    <property type="project" value="UniProtKB-UniRule"/>
</dbReference>
<comment type="subcellular location">
    <subcellularLocation>
        <location evidence="10">Cytoplasm</location>
    </subcellularLocation>
</comment>
<evidence type="ECO:0000256" key="5">
    <source>
        <dbReference type="ARBA" id="ARBA00022962"/>
    </source>
</evidence>
<keyword evidence="5 10" id="KW-0315">Glutamine amidotransferase</keyword>
<dbReference type="EC" id="4.3.2.10" evidence="10"/>
<dbReference type="InterPro" id="IPR010139">
    <property type="entry name" value="Imidazole-glycPsynth_HisH"/>
</dbReference>
<dbReference type="SUPFAM" id="SSF52317">
    <property type="entry name" value="Class I glutamine amidotransferase-like"/>
    <property type="match status" value="1"/>
</dbReference>
<organism evidence="13 14">
    <name type="scientific">Falsiruegeria litorea R37</name>
    <dbReference type="NCBI Taxonomy" id="1200284"/>
    <lineage>
        <taxon>Bacteria</taxon>
        <taxon>Pseudomonadati</taxon>
        <taxon>Pseudomonadota</taxon>
        <taxon>Alphaproteobacteria</taxon>
        <taxon>Rhodobacterales</taxon>
        <taxon>Roseobacteraceae</taxon>
        <taxon>Falsiruegeria</taxon>
    </lineage>
</organism>
<dbReference type="GO" id="GO:0005737">
    <property type="term" value="C:cytoplasm"/>
    <property type="evidence" value="ECO:0007669"/>
    <property type="project" value="UniProtKB-SubCell"/>
</dbReference>
<dbReference type="PROSITE" id="PS51273">
    <property type="entry name" value="GATASE_TYPE_1"/>
    <property type="match status" value="1"/>
</dbReference>
<evidence type="ECO:0000256" key="2">
    <source>
        <dbReference type="ARBA" id="ARBA00011152"/>
    </source>
</evidence>
<name>A0A1Y5TVR0_9RHOB</name>
<evidence type="ECO:0000256" key="9">
    <source>
        <dbReference type="ARBA" id="ARBA00049534"/>
    </source>
</evidence>
<keyword evidence="3 10" id="KW-0028">Amino-acid biosynthesis</keyword>
<dbReference type="EC" id="3.5.1.2" evidence="10"/>
<dbReference type="OrthoDB" id="9807137at2"/>
<feature type="active site" evidence="10 11">
    <location>
        <position position="196"/>
    </location>
</feature>
<protein>
    <recommendedName>
        <fullName evidence="10">Imidazole glycerol phosphate synthase subunit HisH</fullName>
        <ecNumber evidence="10">4.3.2.10</ecNumber>
    </recommendedName>
    <alternativeName>
        <fullName evidence="10">IGP synthase glutaminase subunit</fullName>
        <ecNumber evidence="10">3.5.1.2</ecNumber>
    </alternativeName>
    <alternativeName>
        <fullName evidence="10">IGP synthase subunit HisH</fullName>
    </alternativeName>
    <alternativeName>
        <fullName evidence="10">ImGP synthase subunit HisH</fullName>
        <shortName evidence="10">IGPS subunit HisH</shortName>
    </alternativeName>
</protein>
<dbReference type="Gene3D" id="3.40.50.880">
    <property type="match status" value="1"/>
</dbReference>
<reference evidence="13 14" key="1">
    <citation type="submission" date="2017-03" db="EMBL/GenBank/DDBJ databases">
        <authorList>
            <person name="Afonso C.L."/>
            <person name="Miller P.J."/>
            <person name="Scott M.A."/>
            <person name="Spackman E."/>
            <person name="Goraichik I."/>
            <person name="Dimitrov K.M."/>
            <person name="Suarez D.L."/>
            <person name="Swayne D.E."/>
        </authorList>
    </citation>
    <scope>NUCLEOTIDE SEQUENCE [LARGE SCALE GENOMIC DNA]</scope>
    <source>
        <strain evidence="13 14">CECT 7639</strain>
    </source>
</reference>
<dbReference type="InterPro" id="IPR017926">
    <property type="entry name" value="GATASE"/>
</dbReference>
<comment type="catalytic activity">
    <reaction evidence="9 10">
        <text>L-glutamine + H2O = L-glutamate + NH4(+)</text>
        <dbReference type="Rhea" id="RHEA:15889"/>
        <dbReference type="ChEBI" id="CHEBI:15377"/>
        <dbReference type="ChEBI" id="CHEBI:28938"/>
        <dbReference type="ChEBI" id="CHEBI:29985"/>
        <dbReference type="ChEBI" id="CHEBI:58359"/>
        <dbReference type="EC" id="3.5.1.2"/>
    </reaction>
</comment>